<name>W8C0X2_CERCA</name>
<keyword evidence="8" id="KW-0804">Transcription</keyword>
<reference evidence="13" key="2">
    <citation type="journal article" date="2014" name="BMC Genomics">
        <title>A genomic perspective to assessing quality of mass-reared SIT flies used in Mediterranean fruit fly (Ceratitis capitata) eradication in California.</title>
        <authorList>
            <person name="Calla B."/>
            <person name="Hall B."/>
            <person name="Hou S."/>
            <person name="Geib S.M."/>
        </authorList>
    </citation>
    <scope>NUCLEOTIDE SEQUENCE</scope>
</reference>
<keyword evidence="5" id="KW-0862">Zinc</keyword>
<feature type="domain" description="C2H2-type" evidence="12">
    <location>
        <begin position="528"/>
        <end position="555"/>
    </location>
</feature>
<evidence type="ECO:0000256" key="2">
    <source>
        <dbReference type="ARBA" id="ARBA00022723"/>
    </source>
</evidence>
<evidence type="ECO:0000256" key="11">
    <source>
        <dbReference type="SAM" id="MobiDB-lite"/>
    </source>
</evidence>
<dbReference type="InterPro" id="IPR013087">
    <property type="entry name" value="Znf_C2H2_type"/>
</dbReference>
<proteinExistence type="evidence at transcript level"/>
<dbReference type="AlphaFoldDB" id="W8C0X2"/>
<feature type="domain" description="C2H2-type" evidence="12">
    <location>
        <begin position="655"/>
        <end position="683"/>
    </location>
</feature>
<feature type="region of interest" description="Disordered" evidence="11">
    <location>
        <begin position="738"/>
        <end position="759"/>
    </location>
</feature>
<dbReference type="PROSITE" id="PS00028">
    <property type="entry name" value="ZINC_FINGER_C2H2_1"/>
    <property type="match status" value="5"/>
</dbReference>
<evidence type="ECO:0000313" key="13">
    <source>
        <dbReference type="EMBL" id="JAB99326.1"/>
    </source>
</evidence>
<keyword evidence="6" id="KW-0805">Transcription regulation</keyword>
<dbReference type="SMART" id="SM00355">
    <property type="entry name" value="ZnF_C2H2"/>
    <property type="match status" value="7"/>
</dbReference>
<keyword evidence="7" id="KW-0238">DNA-binding</keyword>
<reference evidence="13" key="1">
    <citation type="submission" date="2013-07" db="EMBL/GenBank/DDBJ databases">
        <authorList>
            <person name="Geib S."/>
        </authorList>
    </citation>
    <scope>NUCLEOTIDE SEQUENCE</scope>
</reference>
<dbReference type="PANTHER" id="PTHR16515">
    <property type="entry name" value="PR DOMAIN ZINC FINGER PROTEIN"/>
    <property type="match status" value="1"/>
</dbReference>
<evidence type="ECO:0000256" key="10">
    <source>
        <dbReference type="PROSITE-ProRule" id="PRU00042"/>
    </source>
</evidence>
<evidence type="ECO:0000256" key="3">
    <source>
        <dbReference type="ARBA" id="ARBA00022737"/>
    </source>
</evidence>
<evidence type="ECO:0000256" key="4">
    <source>
        <dbReference type="ARBA" id="ARBA00022771"/>
    </source>
</evidence>
<protein>
    <recommendedName>
        <fullName evidence="12">C2H2-type domain-containing protein</fullName>
    </recommendedName>
</protein>
<dbReference type="GO" id="GO:0008270">
    <property type="term" value="F:zinc ion binding"/>
    <property type="evidence" value="ECO:0007669"/>
    <property type="project" value="UniProtKB-KW"/>
</dbReference>
<keyword evidence="4 10" id="KW-0863">Zinc-finger</keyword>
<dbReference type="GO" id="GO:0005634">
    <property type="term" value="C:nucleus"/>
    <property type="evidence" value="ECO:0007669"/>
    <property type="project" value="UniProtKB-SubCell"/>
</dbReference>
<evidence type="ECO:0000256" key="6">
    <source>
        <dbReference type="ARBA" id="ARBA00023015"/>
    </source>
</evidence>
<accession>W8C0X2</accession>
<feature type="domain" description="C2H2-type" evidence="12">
    <location>
        <begin position="833"/>
        <end position="860"/>
    </location>
</feature>
<evidence type="ECO:0000256" key="9">
    <source>
        <dbReference type="ARBA" id="ARBA00023242"/>
    </source>
</evidence>
<dbReference type="OrthoDB" id="9970574at2759"/>
<keyword evidence="9" id="KW-0539">Nucleus</keyword>
<keyword evidence="2" id="KW-0479">Metal-binding</keyword>
<sequence>MHFCRICRTEKNLKYTVKELRKFSRKRCNDRLLCTTPTLGNICHDCEERLHNFHRLDVNEDNDDRVIVDDDELLYNLFFEKVEQHRLMKRLMVVGGGAGGGEWNTTTLRQQTLVAATAGVALNVPEEIIEVLTSRENTPSPALPISSTPGGIHLSAEKLNTIKTPIKENVPTEVGSSMPNINITATNITTSTQTTASSNNVVSPIVNNCSPYKVVAVIDLDDDEDDVPTDKVSSVLKPQKTLETDEEEIVFRKVDPDQDQILKKNKRGKRSSRKGKYQNRQLNLIASLSLVSSDSESDIEHTEKQCSPLKQNTKTLPVQNDNEGANTNLPSPTIKINNNIIDAISSPPYAAHVQQEESLDAGVKCPVCQIEFPASQRLIQHMRRKHRSYDGEVLSERPRCAQDSAMTIRLRYMQRYIYYECQLCGCIDAAFKVHKEHVMQNHAEESKSLKDPMMQNLKCPLCKEKCGAQHADLLRHMLHSHKFDECGDYFHQITHIRNLFSNCGLKKEKELERTARIYQIAKRKQYFFECIQCEKIITGYFNYLKHQSTHVKPAPDHNSTDCVPETESLPSTLPSTETEPVKAKQNCVEMKVKFEKPKPVLTPKKLRSKDKISAQTLIQKDGQRRGRKLTKKAVQAALVKVKVKPPLKQLPTQRYKCKICLQKFKGFHRLNLHILRDHASDDGRLRCKVCVLRFGDKNKLEEHQQKRHLCKQKRKYVVNCELKRVEQDFSHETEVVPSTVDRKRRRRNSQSNDFESETQVSKLAKKDSLVDDKHEATKAIWLHELFTLATKSPIVNSSDKTTPDCINRLDCKGMLDITKESALSSPLRILTSHQCLYCAHLFNSIAELESHEEVHAQRQEVKMLKRCQIRNVLPKPIPL</sequence>
<feature type="region of interest" description="Disordered" evidence="11">
    <location>
        <begin position="555"/>
        <end position="577"/>
    </location>
</feature>
<evidence type="ECO:0000256" key="1">
    <source>
        <dbReference type="ARBA" id="ARBA00004123"/>
    </source>
</evidence>
<dbReference type="Gene3D" id="3.30.160.60">
    <property type="entry name" value="Classic Zinc Finger"/>
    <property type="match status" value="1"/>
</dbReference>
<comment type="subcellular location">
    <subcellularLocation>
        <location evidence="1">Nucleus</location>
    </subcellularLocation>
</comment>
<evidence type="ECO:0000256" key="8">
    <source>
        <dbReference type="ARBA" id="ARBA00023163"/>
    </source>
</evidence>
<evidence type="ECO:0000256" key="5">
    <source>
        <dbReference type="ARBA" id="ARBA00022833"/>
    </source>
</evidence>
<feature type="compositionally biased region" description="Polar residues" evidence="11">
    <location>
        <begin position="749"/>
        <end position="759"/>
    </location>
</feature>
<feature type="compositionally biased region" description="Polar residues" evidence="11">
    <location>
        <begin position="568"/>
        <end position="577"/>
    </location>
</feature>
<dbReference type="EMBL" id="GAMC01007229">
    <property type="protein sequence ID" value="JAB99326.1"/>
    <property type="molecule type" value="mRNA"/>
</dbReference>
<keyword evidence="3" id="KW-0677">Repeat</keyword>
<evidence type="ECO:0000259" key="12">
    <source>
        <dbReference type="PROSITE" id="PS50157"/>
    </source>
</evidence>
<evidence type="ECO:0000256" key="7">
    <source>
        <dbReference type="ARBA" id="ARBA00023125"/>
    </source>
</evidence>
<organism evidence="13">
    <name type="scientific">Ceratitis capitata</name>
    <name type="common">Mediterranean fruit fly</name>
    <name type="synonym">Tephritis capitata</name>
    <dbReference type="NCBI Taxonomy" id="7213"/>
    <lineage>
        <taxon>Eukaryota</taxon>
        <taxon>Metazoa</taxon>
        <taxon>Ecdysozoa</taxon>
        <taxon>Arthropoda</taxon>
        <taxon>Hexapoda</taxon>
        <taxon>Insecta</taxon>
        <taxon>Pterygota</taxon>
        <taxon>Neoptera</taxon>
        <taxon>Endopterygota</taxon>
        <taxon>Diptera</taxon>
        <taxon>Brachycera</taxon>
        <taxon>Muscomorpha</taxon>
        <taxon>Tephritoidea</taxon>
        <taxon>Tephritidae</taxon>
        <taxon>Ceratitis</taxon>
        <taxon>Ceratitis</taxon>
    </lineage>
</organism>
<dbReference type="GO" id="GO:0010468">
    <property type="term" value="P:regulation of gene expression"/>
    <property type="evidence" value="ECO:0007669"/>
    <property type="project" value="TreeGrafter"/>
</dbReference>
<dbReference type="PANTHER" id="PTHR16515:SF49">
    <property type="entry name" value="GASTRULA ZINC FINGER PROTEIN XLCGF49.1-LIKE-RELATED"/>
    <property type="match status" value="1"/>
</dbReference>
<dbReference type="GO" id="GO:0003677">
    <property type="term" value="F:DNA binding"/>
    <property type="evidence" value="ECO:0007669"/>
    <property type="project" value="UniProtKB-KW"/>
</dbReference>
<dbReference type="PROSITE" id="PS50157">
    <property type="entry name" value="ZINC_FINGER_C2H2_2"/>
    <property type="match status" value="3"/>
</dbReference>
<dbReference type="InterPro" id="IPR050331">
    <property type="entry name" value="Zinc_finger"/>
</dbReference>